<evidence type="ECO:0000313" key="2">
    <source>
        <dbReference type="EMBL" id="RRB07875.1"/>
    </source>
</evidence>
<proteinExistence type="predicted"/>
<name>A0A3P1C3A0_9BACT</name>
<protein>
    <submittedName>
        <fullName evidence="2">DUF4386 family protein</fullName>
    </submittedName>
</protein>
<dbReference type="Proteomes" id="UP000271925">
    <property type="component" value="Unassembled WGS sequence"/>
</dbReference>
<dbReference type="Pfam" id="PF14329">
    <property type="entry name" value="DUF4386"/>
    <property type="match status" value="1"/>
</dbReference>
<dbReference type="OrthoDB" id="7060422at2"/>
<accession>A0A3P1C3A0</accession>
<feature type="transmembrane region" description="Helical" evidence="1">
    <location>
        <begin position="20"/>
        <end position="43"/>
    </location>
</feature>
<comment type="caution">
    <text evidence="2">The sequence shown here is derived from an EMBL/GenBank/DDBJ whole genome shotgun (WGS) entry which is preliminary data.</text>
</comment>
<keyword evidence="1" id="KW-0812">Transmembrane</keyword>
<dbReference type="EMBL" id="RQJO01000007">
    <property type="protein sequence ID" value="RRB07875.1"/>
    <property type="molecule type" value="Genomic_DNA"/>
</dbReference>
<reference evidence="2 3" key="1">
    <citation type="submission" date="2018-11" db="EMBL/GenBank/DDBJ databases">
        <authorList>
            <person name="Zhou Z."/>
            <person name="Wang G."/>
        </authorList>
    </citation>
    <scope>NUCLEOTIDE SEQUENCE [LARGE SCALE GENOMIC DNA]</scope>
    <source>
        <strain evidence="2 3">KCTC52004</strain>
    </source>
</reference>
<evidence type="ECO:0000256" key="1">
    <source>
        <dbReference type="SAM" id="Phobius"/>
    </source>
</evidence>
<keyword evidence="3" id="KW-1185">Reference proteome</keyword>
<dbReference type="InterPro" id="IPR025495">
    <property type="entry name" value="DUF4386"/>
</dbReference>
<sequence length="45" mass="5036">MVILGKPAETVQNIIANQTLFRTGIFCYLITFLCDIVAAWALYIS</sequence>
<dbReference type="AlphaFoldDB" id="A0A3P1C3A0"/>
<organism evidence="2 3">
    <name type="scientific">Larkinella rosea</name>
    <dbReference type="NCBI Taxonomy" id="2025312"/>
    <lineage>
        <taxon>Bacteria</taxon>
        <taxon>Pseudomonadati</taxon>
        <taxon>Bacteroidota</taxon>
        <taxon>Cytophagia</taxon>
        <taxon>Cytophagales</taxon>
        <taxon>Spirosomataceae</taxon>
        <taxon>Larkinella</taxon>
    </lineage>
</organism>
<keyword evidence="1" id="KW-0472">Membrane</keyword>
<evidence type="ECO:0000313" key="3">
    <source>
        <dbReference type="Proteomes" id="UP000271925"/>
    </source>
</evidence>
<keyword evidence="1" id="KW-1133">Transmembrane helix</keyword>
<gene>
    <name evidence="2" type="ORF">EHT25_00440</name>
</gene>